<keyword evidence="2" id="KW-1185">Reference proteome</keyword>
<organism evidence="1 2">
    <name type="scientific">Isobaculum melis</name>
    <dbReference type="NCBI Taxonomy" id="142588"/>
    <lineage>
        <taxon>Bacteria</taxon>
        <taxon>Bacillati</taxon>
        <taxon>Bacillota</taxon>
        <taxon>Bacilli</taxon>
        <taxon>Lactobacillales</taxon>
        <taxon>Carnobacteriaceae</taxon>
        <taxon>Isobaculum</taxon>
    </lineage>
</organism>
<name>A0A1H9RWQ1_9LACT</name>
<evidence type="ECO:0000313" key="2">
    <source>
        <dbReference type="Proteomes" id="UP000198948"/>
    </source>
</evidence>
<dbReference type="AlphaFoldDB" id="A0A1H9RWQ1"/>
<gene>
    <name evidence="1" type="ORF">SAMN04488559_105104</name>
</gene>
<evidence type="ECO:0000313" key="1">
    <source>
        <dbReference type="EMBL" id="SER76593.1"/>
    </source>
</evidence>
<dbReference type="EMBL" id="FOHA01000005">
    <property type="protein sequence ID" value="SER76593.1"/>
    <property type="molecule type" value="Genomic_DNA"/>
</dbReference>
<dbReference type="Proteomes" id="UP000198948">
    <property type="component" value="Unassembled WGS sequence"/>
</dbReference>
<protein>
    <submittedName>
        <fullName evidence="1">Uncharacterized protein</fullName>
    </submittedName>
</protein>
<accession>A0A1H9RWQ1</accession>
<dbReference type="OrthoDB" id="1707920at2"/>
<dbReference type="RefSeq" id="WP_143047334.1">
    <property type="nucleotide sequence ID" value="NZ_FOHA01000005.1"/>
</dbReference>
<proteinExistence type="predicted"/>
<reference evidence="1 2" key="1">
    <citation type="submission" date="2016-10" db="EMBL/GenBank/DDBJ databases">
        <authorList>
            <person name="de Groot N.N."/>
        </authorList>
    </citation>
    <scope>NUCLEOTIDE SEQUENCE [LARGE SCALE GENOMIC DNA]</scope>
    <source>
        <strain evidence="1 2">DSM 13760</strain>
    </source>
</reference>
<sequence>MIVKGSQAQELIEDLEHANQEEEQYLLARITGNFKRGNERLAKEHPKYQRKI</sequence>